<keyword evidence="2 5" id="KW-0812">Transmembrane</keyword>
<feature type="transmembrane region" description="Helical" evidence="5">
    <location>
        <begin position="207"/>
        <end position="224"/>
    </location>
</feature>
<protein>
    <submittedName>
        <fullName evidence="7">O-antigen ligase domain-containing protein</fullName>
    </submittedName>
</protein>
<dbReference type="Pfam" id="PF04932">
    <property type="entry name" value="Wzy_C"/>
    <property type="match status" value="1"/>
</dbReference>
<feature type="transmembrane region" description="Helical" evidence="5">
    <location>
        <begin position="347"/>
        <end position="365"/>
    </location>
</feature>
<evidence type="ECO:0000256" key="5">
    <source>
        <dbReference type="SAM" id="Phobius"/>
    </source>
</evidence>
<keyword evidence="3 5" id="KW-1133">Transmembrane helix</keyword>
<feature type="transmembrane region" description="Helical" evidence="5">
    <location>
        <begin position="313"/>
        <end position="335"/>
    </location>
</feature>
<dbReference type="AlphaFoldDB" id="A0A2N6Q403"/>
<keyword evidence="7" id="KW-0436">Ligase</keyword>
<dbReference type="RefSeq" id="WP_081953671.1">
    <property type="nucleotide sequence ID" value="NZ_PNGI01000024.1"/>
</dbReference>
<evidence type="ECO:0000313" key="7">
    <source>
        <dbReference type="EMBL" id="PMC08345.1"/>
    </source>
</evidence>
<feature type="transmembrane region" description="Helical" evidence="5">
    <location>
        <begin position="157"/>
        <end position="172"/>
    </location>
</feature>
<feature type="transmembrane region" description="Helical" evidence="5">
    <location>
        <begin position="38"/>
        <end position="55"/>
    </location>
</feature>
<dbReference type="PANTHER" id="PTHR37422">
    <property type="entry name" value="TEICHURONIC ACID BIOSYNTHESIS PROTEIN TUAE"/>
    <property type="match status" value="1"/>
</dbReference>
<dbReference type="GO" id="GO:0016874">
    <property type="term" value="F:ligase activity"/>
    <property type="evidence" value="ECO:0007669"/>
    <property type="project" value="UniProtKB-KW"/>
</dbReference>
<proteinExistence type="predicted"/>
<feature type="domain" description="O-antigen ligase-related" evidence="6">
    <location>
        <begin position="196"/>
        <end position="326"/>
    </location>
</feature>
<dbReference type="STRING" id="1122992.GCA_000455445_00814"/>
<comment type="subcellular location">
    <subcellularLocation>
        <location evidence="1">Membrane</location>
        <topology evidence="1">Multi-pass membrane protein</topology>
    </subcellularLocation>
</comment>
<dbReference type="EMBL" id="PNGI01000024">
    <property type="protein sequence ID" value="PMC08345.1"/>
    <property type="molecule type" value="Genomic_DNA"/>
</dbReference>
<comment type="caution">
    <text evidence="7">The sequence shown here is derived from an EMBL/GenBank/DDBJ whole genome shotgun (WGS) entry which is preliminary data.</text>
</comment>
<keyword evidence="4 5" id="KW-0472">Membrane</keyword>
<feature type="transmembrane region" description="Helical" evidence="5">
    <location>
        <begin position="12"/>
        <end position="32"/>
    </location>
</feature>
<evidence type="ECO:0000256" key="4">
    <source>
        <dbReference type="ARBA" id="ARBA00023136"/>
    </source>
</evidence>
<feature type="transmembrane region" description="Helical" evidence="5">
    <location>
        <begin position="184"/>
        <end position="201"/>
    </location>
</feature>
<dbReference type="Proteomes" id="UP000235661">
    <property type="component" value="Unassembled WGS sequence"/>
</dbReference>
<dbReference type="GO" id="GO:0016020">
    <property type="term" value="C:membrane"/>
    <property type="evidence" value="ECO:0007669"/>
    <property type="project" value="UniProtKB-SubCell"/>
</dbReference>
<sequence>MQLKRLRFIQVDLYICTSILCLYFAAFASLYSPTANKVGLYVAIPMAMLLCTLINRGFRTNLYEKILYALLLWDCVAYFWADDKALASTEVHQVLGAAMMIYVVSILSRYSKYQKFIYFTYIILYLSAWNYAIHNIFTMMVNDSDRLNDEELNANTMAYYTFYVSYLLFMLWQISKNKWMKRTWLFLFWIMIPASFGVSLLTASRQVMIIQVPLYSLLIYQRYFKGSSMRKKMYFSLVALTVMVSLSGKIINTYDNSFLKERAEKNVADDSRMELVRDATKVALKNMPLGVGSANYQGVSSRRQISHNSYLEAFVNMGIIGLILYAALMMSFTIRQWKRYKRYDDKMYFYFFTFGLIYVLDGVFFVFYNAIWLISFFMLVAAHSETYYSEHHKELNKSNREELSTHCGTQEQML</sequence>
<gene>
    <name evidence="7" type="ORF">CJ232_09555</name>
</gene>
<evidence type="ECO:0000313" key="8">
    <source>
        <dbReference type="Proteomes" id="UP000235661"/>
    </source>
</evidence>
<feature type="transmembrane region" description="Helical" evidence="5">
    <location>
        <begin position="62"/>
        <end position="81"/>
    </location>
</feature>
<dbReference type="InterPro" id="IPR007016">
    <property type="entry name" value="O-antigen_ligase-rel_domated"/>
</dbReference>
<feature type="transmembrane region" description="Helical" evidence="5">
    <location>
        <begin position="93"/>
        <end position="110"/>
    </location>
</feature>
<name>A0A2N6Q403_9BACT</name>
<evidence type="ECO:0000259" key="6">
    <source>
        <dbReference type="Pfam" id="PF04932"/>
    </source>
</evidence>
<evidence type="ECO:0000256" key="1">
    <source>
        <dbReference type="ARBA" id="ARBA00004141"/>
    </source>
</evidence>
<dbReference type="PANTHER" id="PTHR37422:SF13">
    <property type="entry name" value="LIPOPOLYSACCHARIDE BIOSYNTHESIS PROTEIN PA4999-RELATED"/>
    <property type="match status" value="1"/>
</dbReference>
<evidence type="ECO:0000256" key="3">
    <source>
        <dbReference type="ARBA" id="ARBA00022989"/>
    </source>
</evidence>
<organism evidence="7 8">
    <name type="scientific">Hoylesella timonensis</name>
    <dbReference type="NCBI Taxonomy" id="386414"/>
    <lineage>
        <taxon>Bacteria</taxon>
        <taxon>Pseudomonadati</taxon>
        <taxon>Bacteroidota</taxon>
        <taxon>Bacteroidia</taxon>
        <taxon>Bacteroidales</taxon>
        <taxon>Prevotellaceae</taxon>
        <taxon>Hoylesella</taxon>
    </lineage>
</organism>
<dbReference type="InterPro" id="IPR051533">
    <property type="entry name" value="WaaL-like"/>
</dbReference>
<accession>A0A2N6Q403</accession>
<evidence type="ECO:0000256" key="2">
    <source>
        <dbReference type="ARBA" id="ARBA00022692"/>
    </source>
</evidence>
<reference evidence="7 8" key="1">
    <citation type="submission" date="2017-09" db="EMBL/GenBank/DDBJ databases">
        <title>Bacterial strain isolated from the female urinary microbiota.</title>
        <authorList>
            <person name="Thomas-White K."/>
            <person name="Kumar N."/>
            <person name="Forster S."/>
            <person name="Putonti C."/>
            <person name="Lawley T."/>
            <person name="Wolfe A.J."/>
        </authorList>
    </citation>
    <scope>NUCLEOTIDE SEQUENCE [LARGE SCALE GENOMIC DNA]</scope>
    <source>
        <strain evidence="7 8">UMB0818</strain>
    </source>
</reference>
<feature type="transmembrane region" description="Helical" evidence="5">
    <location>
        <begin position="117"/>
        <end position="137"/>
    </location>
</feature>